<dbReference type="Gene3D" id="1.10.510.10">
    <property type="entry name" value="Transferase(Phosphotransferase) domain 1"/>
    <property type="match status" value="1"/>
</dbReference>
<dbReference type="Gene3D" id="1.25.40.20">
    <property type="entry name" value="Ankyrin repeat-containing domain"/>
    <property type="match status" value="1"/>
</dbReference>
<dbReference type="OrthoDB" id="248923at2759"/>
<keyword evidence="2" id="KW-0472">Membrane</keyword>
<feature type="non-terminal residue" evidence="4">
    <location>
        <position position="1"/>
    </location>
</feature>
<reference evidence="4" key="1">
    <citation type="submission" date="2021-02" db="EMBL/GenBank/DDBJ databases">
        <authorList>
            <person name="Dougan E. K."/>
            <person name="Rhodes N."/>
            <person name="Thang M."/>
            <person name="Chan C."/>
        </authorList>
    </citation>
    <scope>NUCLEOTIDE SEQUENCE</scope>
</reference>
<sequence>VLHSDIKAENALYGGSDGRTLKLADFGLAVYITPNDGPLTRARGSRSYMAPEMLAGEGYGFPADMWSLGVLVYVILVGQFPIGQSKQTKSELTRQIIKANFKKPLCLAITVAVVCFVPVLKVRAPTPLQLFAKSLQESAQEADATEEDAPMLFPMYTVPSEALLQMTAVEPHEVLKASWLIGLREWKMKAKGVLVKFEDSKGKAAFISHQWVGGDHPDPEFRQFSILQAALRKLLTTMRSVPLDYVSEGVVAFAKSLKTDVFKRPRPQLLGGVLFMSALDIAIFSGQTEAVRLLVARGAKLSGLIDAVIYSAISGKAECIRILQELRPDYNVNPRMFYGADTLQAACAYATMDVVDELLKQERVANDKAVLSKGLCLAATNWGCSPQLVLKLVEYGADVNFQLRASHFALSYQVVSKYFALRYRLGVRSPISVMMYHLDGLTPLMACLFTGQYDGAAALLASGARPELRNSRGWNAEDVIKGQTIPGWLKNGMAGQLSDCEDVVETEPVRLMNLAGKLKRSIAAEQGRLEMRRRLQGQSSNTGSSSDFHKIAPSSEEPLTNPLTGSQSAQAAQDETLARHLAVQVKRLKVVEFMRTLLRRNPEVRCSASEALQAEIFIQQQSQEVLDDDEGDLLVVNRRPLKRQKDGEKEGDKEADKEGDKGAADLQQNASEGSPVNQQRKSDKTSRDLSYQPDSPRHSKPEPGSPPASQSARKEK</sequence>
<feature type="region of interest" description="Disordered" evidence="1">
    <location>
        <begin position="534"/>
        <end position="572"/>
    </location>
</feature>
<dbReference type="SMART" id="SM00248">
    <property type="entry name" value="ANK"/>
    <property type="match status" value="5"/>
</dbReference>
<feature type="non-terminal residue" evidence="4">
    <location>
        <position position="716"/>
    </location>
</feature>
<feature type="domain" description="Protein kinase" evidence="3">
    <location>
        <begin position="1"/>
        <end position="175"/>
    </location>
</feature>
<feature type="compositionally biased region" description="Polar residues" evidence="1">
    <location>
        <begin position="536"/>
        <end position="546"/>
    </location>
</feature>
<dbReference type="InterPro" id="IPR002110">
    <property type="entry name" value="Ankyrin_rpt"/>
</dbReference>
<feature type="region of interest" description="Disordered" evidence="1">
    <location>
        <begin position="637"/>
        <end position="716"/>
    </location>
</feature>
<evidence type="ECO:0000256" key="2">
    <source>
        <dbReference type="SAM" id="Phobius"/>
    </source>
</evidence>
<dbReference type="SMART" id="SM00220">
    <property type="entry name" value="S_TKc"/>
    <property type="match status" value="1"/>
</dbReference>
<dbReference type="InterPro" id="IPR000719">
    <property type="entry name" value="Prot_kinase_dom"/>
</dbReference>
<dbReference type="Proteomes" id="UP000601435">
    <property type="component" value="Unassembled WGS sequence"/>
</dbReference>
<dbReference type="PROSITE" id="PS50011">
    <property type="entry name" value="PROTEIN_KINASE_DOM"/>
    <property type="match status" value="1"/>
</dbReference>
<dbReference type="GO" id="GO:0004672">
    <property type="term" value="F:protein kinase activity"/>
    <property type="evidence" value="ECO:0007669"/>
    <property type="project" value="InterPro"/>
</dbReference>
<feature type="transmembrane region" description="Helical" evidence="2">
    <location>
        <begin position="65"/>
        <end position="83"/>
    </location>
</feature>
<gene>
    <name evidence="4" type="primary">Dclk1</name>
    <name evidence="4" type="ORF">SNEC2469_LOCUS10666</name>
</gene>
<dbReference type="PANTHER" id="PTHR24347">
    <property type="entry name" value="SERINE/THREONINE-PROTEIN KINASE"/>
    <property type="match status" value="1"/>
</dbReference>
<proteinExistence type="predicted"/>
<organism evidence="4 5">
    <name type="scientific">Symbiodinium necroappetens</name>
    <dbReference type="NCBI Taxonomy" id="1628268"/>
    <lineage>
        <taxon>Eukaryota</taxon>
        <taxon>Sar</taxon>
        <taxon>Alveolata</taxon>
        <taxon>Dinophyceae</taxon>
        <taxon>Suessiales</taxon>
        <taxon>Symbiodiniaceae</taxon>
        <taxon>Symbiodinium</taxon>
    </lineage>
</organism>
<evidence type="ECO:0000256" key="1">
    <source>
        <dbReference type="SAM" id="MobiDB-lite"/>
    </source>
</evidence>
<accession>A0A812QKQ8</accession>
<keyword evidence="2" id="KW-0812">Transmembrane</keyword>
<comment type="caution">
    <text evidence="4">The sequence shown here is derived from an EMBL/GenBank/DDBJ whole genome shotgun (WGS) entry which is preliminary data.</text>
</comment>
<feature type="compositionally biased region" description="Basic and acidic residues" evidence="1">
    <location>
        <begin position="643"/>
        <end position="663"/>
    </location>
</feature>
<evidence type="ECO:0000313" key="4">
    <source>
        <dbReference type="EMBL" id="CAE7392145.1"/>
    </source>
</evidence>
<feature type="compositionally biased region" description="Polar residues" evidence="1">
    <location>
        <begin position="707"/>
        <end position="716"/>
    </location>
</feature>
<dbReference type="SUPFAM" id="SSF48403">
    <property type="entry name" value="Ankyrin repeat"/>
    <property type="match status" value="1"/>
</dbReference>
<dbReference type="InterPro" id="IPR036770">
    <property type="entry name" value="Ankyrin_rpt-contain_sf"/>
</dbReference>
<keyword evidence="2" id="KW-1133">Transmembrane helix</keyword>
<feature type="transmembrane region" description="Helical" evidence="2">
    <location>
        <begin position="104"/>
        <end position="120"/>
    </location>
</feature>
<feature type="compositionally biased region" description="Polar residues" evidence="1">
    <location>
        <begin position="557"/>
        <end position="572"/>
    </location>
</feature>
<evidence type="ECO:0000313" key="5">
    <source>
        <dbReference type="Proteomes" id="UP000601435"/>
    </source>
</evidence>
<dbReference type="GO" id="GO:0005524">
    <property type="term" value="F:ATP binding"/>
    <property type="evidence" value="ECO:0007669"/>
    <property type="project" value="InterPro"/>
</dbReference>
<dbReference type="InterPro" id="IPR011009">
    <property type="entry name" value="Kinase-like_dom_sf"/>
</dbReference>
<dbReference type="SUPFAM" id="SSF56112">
    <property type="entry name" value="Protein kinase-like (PK-like)"/>
    <property type="match status" value="1"/>
</dbReference>
<feature type="compositionally biased region" description="Polar residues" evidence="1">
    <location>
        <begin position="666"/>
        <end position="679"/>
    </location>
</feature>
<keyword evidence="5" id="KW-1185">Reference proteome</keyword>
<dbReference type="Pfam" id="PF00069">
    <property type="entry name" value="Pkinase"/>
    <property type="match status" value="1"/>
</dbReference>
<name>A0A812QKQ8_9DINO</name>
<protein>
    <submittedName>
        <fullName evidence="4">Dclk1 protein</fullName>
    </submittedName>
</protein>
<dbReference type="AlphaFoldDB" id="A0A812QKQ8"/>
<evidence type="ECO:0000259" key="3">
    <source>
        <dbReference type="PROSITE" id="PS50011"/>
    </source>
</evidence>
<dbReference type="EMBL" id="CAJNJA010017001">
    <property type="protein sequence ID" value="CAE7392145.1"/>
    <property type="molecule type" value="Genomic_DNA"/>
</dbReference>